<evidence type="ECO:0000313" key="1">
    <source>
        <dbReference type="EMBL" id="KAJ2977059.1"/>
    </source>
</evidence>
<organism evidence="1 2">
    <name type="scientific">Xylaria curta</name>
    <dbReference type="NCBI Taxonomy" id="42375"/>
    <lineage>
        <taxon>Eukaryota</taxon>
        <taxon>Fungi</taxon>
        <taxon>Dikarya</taxon>
        <taxon>Ascomycota</taxon>
        <taxon>Pezizomycotina</taxon>
        <taxon>Sordariomycetes</taxon>
        <taxon>Xylariomycetidae</taxon>
        <taxon>Xylariales</taxon>
        <taxon>Xylariaceae</taxon>
        <taxon>Xylaria</taxon>
    </lineage>
</organism>
<dbReference type="EMBL" id="JAPDGR010002213">
    <property type="protein sequence ID" value="KAJ2977059.1"/>
    <property type="molecule type" value="Genomic_DNA"/>
</dbReference>
<dbReference type="Proteomes" id="UP001143856">
    <property type="component" value="Unassembled WGS sequence"/>
</dbReference>
<accession>A0ACC1NDR8</accession>
<protein>
    <submittedName>
        <fullName evidence="1">Uncharacterized protein</fullName>
    </submittedName>
</protein>
<gene>
    <name evidence="1" type="ORF">NUW58_g7924</name>
</gene>
<keyword evidence="2" id="KW-1185">Reference proteome</keyword>
<reference evidence="1" key="1">
    <citation type="submission" date="2022-10" db="EMBL/GenBank/DDBJ databases">
        <title>Genome Sequence of Xylaria curta.</title>
        <authorList>
            <person name="Buettner E."/>
        </authorList>
    </citation>
    <scope>NUCLEOTIDE SEQUENCE</scope>
    <source>
        <strain evidence="1">Babe10</strain>
    </source>
</reference>
<sequence length="304" mass="34303">MALFNPSLLAALLPIWAIYYWIVPYFTTYKHLRHLPGPFIGKFSNLWLALGAQKGEKYAWVHEAHKKYGKVVRVGYNHVSIASPDGMRIIYAHGNGFVKDTFYNSMLSLGLPSIFSTQDRAEHARKRKLVSHAFSPGAIHDFEPYMSTNLELWVSQLDRVAAKPGQDGFARVNIMPWCTYLAFDIIGDLAFGAPFGMIKRGSDECESIRPGKRTVYVPGARTLNQRGRVSAVLGFLPALSPWAQYIPHPFYYGGIQSIKDLEGMAIAAITKRLKSMEGDEERHGVEHRLRHHLLDTGRRAAESW</sequence>
<evidence type="ECO:0000313" key="2">
    <source>
        <dbReference type="Proteomes" id="UP001143856"/>
    </source>
</evidence>
<name>A0ACC1NDR8_9PEZI</name>
<comment type="caution">
    <text evidence="1">The sequence shown here is derived from an EMBL/GenBank/DDBJ whole genome shotgun (WGS) entry which is preliminary data.</text>
</comment>
<proteinExistence type="predicted"/>